<keyword evidence="3" id="KW-1185">Reference proteome</keyword>
<proteinExistence type="predicted"/>
<comment type="caution">
    <text evidence="2">The sequence shown here is derived from an EMBL/GenBank/DDBJ whole genome shotgun (WGS) entry which is preliminary data.</text>
</comment>
<dbReference type="Pfam" id="PF14412">
    <property type="entry name" value="AHH"/>
    <property type="match status" value="1"/>
</dbReference>
<evidence type="ECO:0000313" key="2">
    <source>
        <dbReference type="EMBL" id="EPX65075.1"/>
    </source>
</evidence>
<dbReference type="EMBL" id="ANAH02000001">
    <property type="protein sequence ID" value="EPX65075.1"/>
    <property type="molecule type" value="Genomic_DNA"/>
</dbReference>
<accession>S9PLG3</accession>
<sequence length="531" mass="56145">MPSAPANRLTAPKGEAPPPPPRVHPVGNPATERHPHQPGGAREVVTPGTWPTTLQGREDLFPVLPVEKLLHRSFAENNRFRGQNIFFMIFWNLDVGGTMRPIAIVGLLLLGAGCATTRVVHLDTGHGEPVTYTSVGVEPVEVSETEFKAALVQLLLDMRLDVAFRETEEADERGWVRSRTLLASSKGLADSGLGSSPESLYARICPDTDDCLTLVGGTGLSFGRKDRTLMALSFALDTVWESVEAEVGKMLNPVALKAMLTSAALTVLLTMTLPEPVTKVLAVALTAAMVAYLGMIPVWEIGRGFVRLWDDAGKATSVIELQDIGHRFGRVLGANGTRVLVLLVTAALGGKNAMAAQGPKLPGFSLAAIRAQAEGGFQLTAALNGGVGAISLPAAGVLNVALAPGAVAAIAMYSQGMVPGDAEGPVHHLCTNKNMVSGASGGPWTPLCEKLFGRAGMTLGDVANQVRLKAHQGPHPQAYHQAVIDRLQKALGRCKSEETCRPRLVEELAKIANDLLTPGSDLRRLIVTGEG</sequence>
<keyword evidence="2" id="KW-0449">Lipoprotein</keyword>
<organism evidence="2 3">
    <name type="scientific">Cystobacter fuscus (strain ATCC 25194 / DSM 2262 / NBRC 100088 / M29)</name>
    <dbReference type="NCBI Taxonomy" id="1242864"/>
    <lineage>
        <taxon>Bacteria</taxon>
        <taxon>Pseudomonadati</taxon>
        <taxon>Myxococcota</taxon>
        <taxon>Myxococcia</taxon>
        <taxon>Myxococcales</taxon>
        <taxon>Cystobacterineae</taxon>
        <taxon>Archangiaceae</taxon>
        <taxon>Cystobacter</taxon>
    </lineage>
</organism>
<evidence type="ECO:0000256" key="1">
    <source>
        <dbReference type="SAM" id="MobiDB-lite"/>
    </source>
</evidence>
<feature type="region of interest" description="Disordered" evidence="1">
    <location>
        <begin position="1"/>
        <end position="51"/>
    </location>
</feature>
<dbReference type="InterPro" id="IPR032871">
    <property type="entry name" value="AHH_dom_containing"/>
</dbReference>
<evidence type="ECO:0000313" key="3">
    <source>
        <dbReference type="Proteomes" id="UP000011682"/>
    </source>
</evidence>
<name>S9PLG3_CYSF2</name>
<dbReference type="Proteomes" id="UP000011682">
    <property type="component" value="Unassembled WGS sequence"/>
</dbReference>
<dbReference type="AlphaFoldDB" id="S9PLG3"/>
<protein>
    <submittedName>
        <fullName evidence="2">Lipoprotein</fullName>
    </submittedName>
</protein>
<dbReference type="eggNOG" id="COG4223">
    <property type="taxonomic scope" value="Bacteria"/>
</dbReference>
<gene>
    <name evidence="2" type="ORF">D187_000500</name>
</gene>
<reference evidence="2" key="1">
    <citation type="submission" date="2013-05" db="EMBL/GenBank/DDBJ databases">
        <title>Genome assembly of Cystobacter fuscus DSM 2262.</title>
        <authorList>
            <person name="Sharma G."/>
            <person name="Khatri I."/>
            <person name="Kaur C."/>
            <person name="Mayilraj S."/>
            <person name="Subramanian S."/>
        </authorList>
    </citation>
    <scope>NUCLEOTIDE SEQUENCE [LARGE SCALE GENOMIC DNA]</scope>
    <source>
        <strain evidence="2">DSM 2262</strain>
    </source>
</reference>